<dbReference type="InterPro" id="IPR008979">
    <property type="entry name" value="Galactose-bd-like_sf"/>
</dbReference>
<feature type="domain" description="Bacterial alpha-L-rhamnosidase N-terminal" evidence="2">
    <location>
        <begin position="50"/>
        <end position="179"/>
    </location>
</feature>
<feature type="signal peptide" evidence="1">
    <location>
        <begin position="1"/>
        <end position="19"/>
    </location>
</feature>
<keyword evidence="1" id="KW-0732">Signal</keyword>
<evidence type="ECO:0000256" key="1">
    <source>
        <dbReference type="SAM" id="SignalP"/>
    </source>
</evidence>
<dbReference type="PANTHER" id="PTHR33307">
    <property type="entry name" value="ALPHA-RHAMNOSIDASE (EUROFUNG)"/>
    <property type="match status" value="1"/>
</dbReference>
<evidence type="ECO:0000313" key="3">
    <source>
        <dbReference type="EMBL" id="MQN81146.1"/>
    </source>
</evidence>
<dbReference type="Proteomes" id="UP000480425">
    <property type="component" value="Unassembled WGS sequence"/>
</dbReference>
<comment type="caution">
    <text evidence="3">The sequence shown here is derived from an EMBL/GenBank/DDBJ whole genome shotgun (WGS) entry which is preliminary data.</text>
</comment>
<evidence type="ECO:0000313" key="4">
    <source>
        <dbReference type="Proteomes" id="UP000480425"/>
    </source>
</evidence>
<dbReference type="OrthoDB" id="1070583at2"/>
<dbReference type="Pfam" id="PF08531">
    <property type="entry name" value="Bac_rhamnosid_N"/>
    <property type="match status" value="1"/>
</dbReference>
<dbReference type="SUPFAM" id="SSF49785">
    <property type="entry name" value="Galactose-binding domain-like"/>
    <property type="match status" value="1"/>
</dbReference>
<name>A0A6G1U159_9BACT</name>
<gene>
    <name evidence="3" type="ORF">F7D73_09295</name>
</gene>
<proteinExistence type="predicted"/>
<accession>A0A6G1U159</accession>
<dbReference type="InterPro" id="IPR016007">
    <property type="entry name" value="Alpha_rhamnosid"/>
</dbReference>
<dbReference type="InterPro" id="IPR013737">
    <property type="entry name" value="Bac_rhamnosid_N"/>
</dbReference>
<dbReference type="EMBL" id="VZCB01000076">
    <property type="protein sequence ID" value="MQN81146.1"/>
    <property type="molecule type" value="Genomic_DNA"/>
</dbReference>
<feature type="chain" id="PRO_5026306358" description="Bacterial alpha-L-rhamnosidase N-terminal domain-containing protein" evidence="1">
    <location>
        <begin position="20"/>
        <end position="297"/>
    </location>
</feature>
<dbReference type="PANTHER" id="PTHR33307:SF6">
    <property type="entry name" value="ALPHA-RHAMNOSIDASE (EUROFUNG)-RELATED"/>
    <property type="match status" value="1"/>
</dbReference>
<sequence length="297" mass="34736">MRYITSLIFSLLWVLSSNAQEFGTHWISYPLPDESAEVWFRKSYIMPHRPLQAFANVASTGDYKIFINERNVTGSLKFEGIKNDVLQSRTFDITRYLKAGDNVIAVWYAPQGKPSHGKQLSLEIYGWDQDSVPFHHQTDGSWLCRQPKDCYSGESERFDARTNIIDWKTEEYQPYGWHRPIGSMDIDRSLSTEEFKVCQSENKLGKILKPIRTYNDSLGYNIDFGRPFYGTIRITIREAHRGEKLNINGFQYVCNGELDEQAFFRFRFQNQRIYTLTWNGRFKKSNIVNIEGLEISE</sequence>
<organism evidence="3 4">
    <name type="scientific">Segatella copri</name>
    <dbReference type="NCBI Taxonomy" id="165179"/>
    <lineage>
        <taxon>Bacteria</taxon>
        <taxon>Pseudomonadati</taxon>
        <taxon>Bacteroidota</taxon>
        <taxon>Bacteroidia</taxon>
        <taxon>Bacteroidales</taxon>
        <taxon>Prevotellaceae</taxon>
        <taxon>Segatella</taxon>
    </lineage>
</organism>
<dbReference type="Gene3D" id="2.60.120.260">
    <property type="entry name" value="Galactose-binding domain-like"/>
    <property type="match status" value="1"/>
</dbReference>
<dbReference type="AlphaFoldDB" id="A0A6G1U159"/>
<evidence type="ECO:0000259" key="2">
    <source>
        <dbReference type="Pfam" id="PF08531"/>
    </source>
</evidence>
<protein>
    <recommendedName>
        <fullName evidence="2">Bacterial alpha-L-rhamnosidase N-terminal domain-containing protein</fullName>
    </recommendedName>
</protein>
<reference evidence="3 4" key="1">
    <citation type="submission" date="2019-09" db="EMBL/GenBank/DDBJ databases">
        <title>Distinct polysaccharide growth profiles of human intestinal Prevotella copri isolates.</title>
        <authorList>
            <person name="Fehlner-Peach H."/>
            <person name="Magnabosco C."/>
            <person name="Raghavan V."/>
            <person name="Scher J.U."/>
            <person name="Tett A."/>
            <person name="Cox L.M."/>
            <person name="Gottsegen C."/>
            <person name="Watters A."/>
            <person name="Wiltshire- Gordon J.D."/>
            <person name="Segata N."/>
            <person name="Bonneau R."/>
            <person name="Littman D.R."/>
        </authorList>
    </citation>
    <scope>NUCLEOTIDE SEQUENCE [LARGE SCALE GENOMIC DNA]</scope>
    <source>
        <strain evidence="4">iA622</strain>
    </source>
</reference>